<protein>
    <recommendedName>
        <fullName evidence="5">Superinfection immunity protein</fullName>
    </recommendedName>
</protein>
<dbReference type="KEGG" id="mph:MLP_14750"/>
<evidence type="ECO:0000256" key="1">
    <source>
        <dbReference type="SAM" id="MobiDB-lite"/>
    </source>
</evidence>
<dbReference type="RefSeq" id="WP_013862372.1">
    <property type="nucleotide sequence ID" value="NC_015635.1"/>
</dbReference>
<feature type="transmembrane region" description="Helical" evidence="2">
    <location>
        <begin position="66"/>
        <end position="88"/>
    </location>
</feature>
<evidence type="ECO:0008006" key="5">
    <source>
        <dbReference type="Google" id="ProtNLM"/>
    </source>
</evidence>
<sequence>MSYPPSPSPYGSPAPYGSYGAHTQISVRQHESSTTHIVIAWIVAVLTAGYMLPWAIAATRNKSNTLAIALVNVLLGWTLVGWIVALVMSASSEPRPVVYLNTAVLPAPYPAPPTQYRAYAPAPYQPADQATEPTAVLPPYDDQPWSRQNDLR</sequence>
<proteinExistence type="predicted"/>
<dbReference type="InterPro" id="IPR016410">
    <property type="entry name" value="Phage_imm"/>
</dbReference>
<dbReference type="HOGENOM" id="CLU_1720239_0_0_11"/>
<feature type="region of interest" description="Disordered" evidence="1">
    <location>
        <begin position="122"/>
        <end position="152"/>
    </location>
</feature>
<keyword evidence="2" id="KW-1133">Transmembrane helix</keyword>
<dbReference type="Proteomes" id="UP000007947">
    <property type="component" value="Chromosome"/>
</dbReference>
<reference evidence="3 4" key="1">
    <citation type="submission" date="2011-05" db="EMBL/GenBank/DDBJ databases">
        <title>Whole genome sequence of Microlunatus phosphovorus NM-1.</title>
        <authorList>
            <person name="Hosoyama A."/>
            <person name="Sasaki K."/>
            <person name="Harada T."/>
            <person name="Igarashi R."/>
            <person name="Kawakoshi A."/>
            <person name="Sasagawa M."/>
            <person name="Fukada J."/>
            <person name="Nakamura S."/>
            <person name="Katano Y."/>
            <person name="Hanada S."/>
            <person name="Kamagata Y."/>
            <person name="Nakamura N."/>
            <person name="Yamazaki S."/>
            <person name="Fujita N."/>
        </authorList>
    </citation>
    <scope>NUCLEOTIDE SEQUENCE [LARGE SCALE GENOMIC DNA]</scope>
    <source>
        <strain evidence="4">ATCC 700054 / DSM 10555 / JCM 9379 / NBRC 101784 / NCIMB 13414 / VKM Ac-1990 / NM-1</strain>
    </source>
</reference>
<dbReference type="eggNOG" id="ENOG5031WV8">
    <property type="taxonomic scope" value="Bacteria"/>
</dbReference>
<name>F5XQI9_MICPN</name>
<keyword evidence="4" id="KW-1185">Reference proteome</keyword>
<dbReference type="AlphaFoldDB" id="F5XQI9"/>
<gene>
    <name evidence="3" type="ordered locus">MLP_14750</name>
</gene>
<keyword evidence="2" id="KW-0812">Transmembrane</keyword>
<feature type="transmembrane region" description="Helical" evidence="2">
    <location>
        <begin position="38"/>
        <end position="59"/>
    </location>
</feature>
<keyword evidence="2" id="KW-0472">Membrane</keyword>
<dbReference type="Pfam" id="PF14373">
    <property type="entry name" value="Imm_superinfect"/>
    <property type="match status" value="1"/>
</dbReference>
<evidence type="ECO:0000256" key="2">
    <source>
        <dbReference type="SAM" id="Phobius"/>
    </source>
</evidence>
<dbReference type="EMBL" id="AP012204">
    <property type="protein sequence ID" value="BAK34489.1"/>
    <property type="molecule type" value="Genomic_DNA"/>
</dbReference>
<organism evidence="3 4">
    <name type="scientific">Microlunatus phosphovorus (strain ATCC 700054 / DSM 10555 / JCM 9379 / NBRC 101784 / NCIMB 13414 / VKM Ac-1990 / NM-1)</name>
    <dbReference type="NCBI Taxonomy" id="1032480"/>
    <lineage>
        <taxon>Bacteria</taxon>
        <taxon>Bacillati</taxon>
        <taxon>Actinomycetota</taxon>
        <taxon>Actinomycetes</taxon>
        <taxon>Propionibacteriales</taxon>
        <taxon>Propionibacteriaceae</taxon>
        <taxon>Microlunatus</taxon>
    </lineage>
</organism>
<dbReference type="OrthoDB" id="9814116at2"/>
<evidence type="ECO:0000313" key="3">
    <source>
        <dbReference type="EMBL" id="BAK34489.1"/>
    </source>
</evidence>
<evidence type="ECO:0000313" key="4">
    <source>
        <dbReference type="Proteomes" id="UP000007947"/>
    </source>
</evidence>
<accession>F5XQI9</accession>